<dbReference type="AlphaFoldDB" id="A0A1L3I281"/>
<keyword evidence="2" id="KW-0378">Hydrolase</keyword>
<protein>
    <submittedName>
        <fullName evidence="2">Cobalamin synthesis G</fullName>
        <ecNumber evidence="2">3.7.1.12</ecNumber>
    </submittedName>
</protein>
<organism evidence="2 3">
    <name type="scientific">Phaeobacter porticola</name>
    <dbReference type="NCBI Taxonomy" id="1844006"/>
    <lineage>
        <taxon>Bacteria</taxon>
        <taxon>Pseudomonadati</taxon>
        <taxon>Pseudomonadota</taxon>
        <taxon>Alphaproteobacteria</taxon>
        <taxon>Rhodobacterales</taxon>
        <taxon>Roseobacteraceae</taxon>
        <taxon>Phaeobacter</taxon>
    </lineage>
</organism>
<dbReference type="RefSeq" id="WP_072503955.1">
    <property type="nucleotide sequence ID" value="NZ_CP016364.1"/>
</dbReference>
<dbReference type="Gene3D" id="3.30.420.180">
    <property type="entry name" value="CobE/GbiG C-terminal domain"/>
    <property type="match status" value="1"/>
</dbReference>
<dbReference type="KEGG" id="php:PhaeoP97_00777"/>
<keyword evidence="3" id="KW-1185">Reference proteome</keyword>
<dbReference type="Proteomes" id="UP000183859">
    <property type="component" value="Chromosome"/>
</dbReference>
<name>A0A1L3I281_9RHOB</name>
<dbReference type="EC" id="3.7.1.12" evidence="2"/>
<feature type="domain" description="CobE/GbiG C-terminal" evidence="1">
    <location>
        <begin position="3"/>
        <end position="120"/>
    </location>
</feature>
<dbReference type="STRING" id="1844006.PhaeoP97_00777"/>
<reference evidence="3" key="1">
    <citation type="submission" date="2016-07" db="EMBL/GenBank/DDBJ databases">
        <title>Phaeobacter portensis sp. nov., a tropodithietic acid producing bacterium isolated from a German harbor.</title>
        <authorList>
            <person name="Freese H.M."/>
            <person name="Bunk B."/>
            <person name="Breider S."/>
            <person name="Brinkhoff T."/>
        </authorList>
    </citation>
    <scope>NUCLEOTIDE SEQUENCE [LARGE SCALE GENOMIC DNA]</scope>
    <source>
        <strain evidence="3">P97</strain>
    </source>
</reference>
<proteinExistence type="predicted"/>
<evidence type="ECO:0000313" key="2">
    <source>
        <dbReference type="EMBL" id="APG46214.1"/>
    </source>
</evidence>
<sequence length="125" mass="12658">MKVAGIGFRESAAAADLQAALALTGERVDALASIAEKAATPAMQDFARSIGLPLIALREQDIAGEQTLTCSPRIKARFGTGSLAEAAALAGARHGAPGARARLLAPRVVTADGLATAAIAERLEP</sequence>
<dbReference type="SUPFAM" id="SSF159664">
    <property type="entry name" value="CobE/GbiG C-terminal domain-like"/>
    <property type="match status" value="1"/>
</dbReference>
<dbReference type="Pfam" id="PF01890">
    <property type="entry name" value="CbiG_C"/>
    <property type="match status" value="1"/>
</dbReference>
<dbReference type="InterPro" id="IPR036518">
    <property type="entry name" value="CobE/GbiG_C_sf"/>
</dbReference>
<evidence type="ECO:0000313" key="3">
    <source>
        <dbReference type="Proteomes" id="UP000183859"/>
    </source>
</evidence>
<gene>
    <name evidence="2" type="ORF">PhaeoP97_00777</name>
</gene>
<dbReference type="InterPro" id="IPR002750">
    <property type="entry name" value="CobE/GbiG_C"/>
</dbReference>
<dbReference type="GO" id="GO:0009236">
    <property type="term" value="P:cobalamin biosynthetic process"/>
    <property type="evidence" value="ECO:0007669"/>
    <property type="project" value="InterPro"/>
</dbReference>
<dbReference type="OrthoDB" id="7665855at2"/>
<evidence type="ECO:0000259" key="1">
    <source>
        <dbReference type="Pfam" id="PF01890"/>
    </source>
</evidence>
<accession>A0A1L3I281</accession>
<dbReference type="EMBL" id="CP016364">
    <property type="protein sequence ID" value="APG46214.1"/>
    <property type="molecule type" value="Genomic_DNA"/>
</dbReference>
<dbReference type="GO" id="GO:0043779">
    <property type="term" value="F:cobalt-precorrin-5A acetaldehyde-lyase activity"/>
    <property type="evidence" value="ECO:0007669"/>
    <property type="project" value="UniProtKB-EC"/>
</dbReference>